<name>A0AAV9Q2E7_9PEZI</name>
<protein>
    <submittedName>
        <fullName evidence="2">Uncharacterized protein</fullName>
    </submittedName>
</protein>
<evidence type="ECO:0000313" key="3">
    <source>
        <dbReference type="Proteomes" id="UP001345827"/>
    </source>
</evidence>
<proteinExistence type="predicted"/>
<dbReference type="EMBL" id="JAXLQG010000013">
    <property type="protein sequence ID" value="KAK5533401.1"/>
    <property type="molecule type" value="Genomic_DNA"/>
</dbReference>
<accession>A0AAV9Q2E7</accession>
<comment type="caution">
    <text evidence="2">The sequence shown here is derived from an EMBL/GenBank/DDBJ whole genome shotgun (WGS) entry which is preliminary data.</text>
</comment>
<keyword evidence="3" id="KW-1185">Reference proteome</keyword>
<evidence type="ECO:0000313" key="2">
    <source>
        <dbReference type="EMBL" id="KAK5533401.1"/>
    </source>
</evidence>
<evidence type="ECO:0000256" key="1">
    <source>
        <dbReference type="SAM" id="MobiDB-lite"/>
    </source>
</evidence>
<organism evidence="2 3">
    <name type="scientific">Vermiconidia calcicola</name>
    <dbReference type="NCBI Taxonomy" id="1690605"/>
    <lineage>
        <taxon>Eukaryota</taxon>
        <taxon>Fungi</taxon>
        <taxon>Dikarya</taxon>
        <taxon>Ascomycota</taxon>
        <taxon>Pezizomycotina</taxon>
        <taxon>Dothideomycetes</taxon>
        <taxon>Dothideomycetidae</taxon>
        <taxon>Mycosphaerellales</taxon>
        <taxon>Extremaceae</taxon>
        <taxon>Vermiconidia</taxon>
    </lineage>
</organism>
<reference evidence="2 3" key="1">
    <citation type="submission" date="2023-06" db="EMBL/GenBank/DDBJ databases">
        <title>Black Yeasts Isolated from many extreme environments.</title>
        <authorList>
            <person name="Coleine C."/>
            <person name="Stajich J.E."/>
            <person name="Selbmann L."/>
        </authorList>
    </citation>
    <scope>NUCLEOTIDE SEQUENCE [LARGE SCALE GENOMIC DNA]</scope>
    <source>
        <strain evidence="2 3">CCFEE 5887</strain>
    </source>
</reference>
<feature type="compositionally biased region" description="Low complexity" evidence="1">
    <location>
        <begin position="184"/>
        <end position="196"/>
    </location>
</feature>
<sequence length="1548" mass="168960">MSLSLPLSQWRRDRALVSPGSKVVAPQQIRDGLTVSLREGFMIPSLLSAPAEERRGASVVLIASCAARSLSVLLFFIVAAMPNVCMPVRLDAFVLSPSVCELPNAVVAPITQPNYGFLRYDNNLIQHDVLNHHDVHAPVGAAYNSRVTDLGTGDLKPNRLGVYVHWVLPRVYRTGIAATSSAVGQQQEAKKQQGFQPNKLTKDYSAPDFRSAPNRWMVIRRLEPGSTDNANSGIPEFQGWVLESDCLSSLEELSDDADLETDVSPFIQPEATVAEQAEKFIGYREDATTWFEGRPNPITNKPPSRANLSLLTSSNHLFADYQPHNTNVFSFIDTFAYTTTDSKGNTVLQNLKWATASYYVLGWHAKDPSLPDIDPDPFNYQPTDNPVTFNDRMNACLMELAGKPGSNTVEDEWASTTMGADNLSRVVCHGAMYGVRWDVGSAPPTIPAADAAAKLKDNVAIGTTADDALKAYTTSKKPVSGQANTIHDIVHDLLKISTLTLAPEDTPDASLEAEDLLYTANFTKAPGGIRYHFSGQTENTPQSSAQSNRRIGGYQVPGKPGRLTQRAQPPAPVSRRALQAAVLTPTEQLDQVNMQQSAMDEYMRQARALQWLIFAEWWKFASDPMDHNLQDNTYKQFCDGVRAKLNDYLLQLRAIVGTSVTDPSQGIIYGLNNGPGGIQSTIAALKALNPPLVAEAAAMGPFYLANDPTLLIGGIPSPWPDGFGSQDSKVKNSQVRLDSQIVTTMNGAPPAAWPSWAGFQSKVLPKLPSAIKETAQALLGEFFLLQLPPAAPTGDLPGPTGAGQLFPSFHDASGAGKTPGLDSFAQTQAWFPLFIEWEVTYYHVSYEQWRLVETTSQWGQRFPRYHINPKQTLRGPKKGTPYPYADDRRTLSGRIILLPQQAFGTDAKVSQILRHTNRDILPQDLHPGTQSRQALFDDISKMPYLSSPLAGLTDNLLTRVNGTHIKPSNREPGGIPETLPDALYRATDIQLLADEVELMGIQTNKTPYGSLVTLNNQQHCPFKPVTHGQMEFTKLNIVDKFGQVACALNPRPQPANAPVEQLCPFISDHYACDAVQMAGTHALLPDTVLPTNGVQNPFIQLPPSVNQESRLNNCFVVPNSTGTAWQVAKERENPIWGWIVINYADSALQLFQADGTFYREVRVSDKRSAVSPPWLPLAAPASPPDPQHVHQLDLLISRLQDPTDNFAYIHGMFDMINGSIGSMPALPTGFAGFLPGLIGKPLALANLGISLELASAPLGNESNSTKQLPDRPLIGNGSPSSPGYTFGVKIGDPVRSFDGLVGYYPSLDPTKNGGQIGLDLSQVFTYFPTDKTAPIPPPPPPSGDPITPPVKTGDPTTMIGPADYPQLAPYYVSCFPVTDAPTRTQAHAARLRVFGALLDPFVPVHFYSAILPVGELKLPAWTIESAMKRMTAFFHMGPLLVATPQSIPAQCNLDKVLTDKYDLTDIDQFEIADPTVNVPLPALNTADWAWLQPYAVPDSSTHKALSTKYNALPLGRLDNKPRYEKTPYVAIEGYLQLTKPIVEPDLGK</sequence>
<feature type="region of interest" description="Disordered" evidence="1">
    <location>
        <begin position="183"/>
        <end position="206"/>
    </location>
</feature>
<gene>
    <name evidence="2" type="ORF">LTR25_007267</name>
</gene>
<dbReference type="Proteomes" id="UP001345827">
    <property type="component" value="Unassembled WGS sequence"/>
</dbReference>